<dbReference type="OrthoDB" id="8585334at2"/>
<feature type="domain" description="Resolvase HTH" evidence="1">
    <location>
        <begin position="2"/>
        <end position="42"/>
    </location>
</feature>
<reference evidence="3" key="1">
    <citation type="submission" date="2016-10" db="EMBL/GenBank/DDBJ databases">
        <authorList>
            <person name="Varghese N."/>
            <person name="Submissions S."/>
        </authorList>
    </citation>
    <scope>NUCLEOTIDE SEQUENCE [LARGE SCALE GENOMIC DNA]</scope>
    <source>
        <strain evidence="3">LMG 26031</strain>
    </source>
</reference>
<dbReference type="Gene3D" id="1.10.10.60">
    <property type="entry name" value="Homeodomain-like"/>
    <property type="match status" value="1"/>
</dbReference>
<gene>
    <name evidence="2" type="ORF">SAMN05192539_1004200</name>
</gene>
<dbReference type="STRING" id="667676.SAMN05192539_1004200"/>
<dbReference type="CDD" id="cd00569">
    <property type="entry name" value="HTH_Hin_like"/>
    <property type="match status" value="1"/>
</dbReference>
<sequence>MGRPSALTQAQQAEARQKLAAGVPVIRLAHDYNTTRQTIMRVRQKAITA</sequence>
<evidence type="ECO:0000259" key="1">
    <source>
        <dbReference type="Pfam" id="PF02796"/>
    </source>
</evidence>
<evidence type="ECO:0000313" key="2">
    <source>
        <dbReference type="EMBL" id="SEI81706.1"/>
    </source>
</evidence>
<dbReference type="InterPro" id="IPR009057">
    <property type="entry name" value="Homeodomain-like_sf"/>
</dbReference>
<evidence type="ECO:0000313" key="3">
    <source>
        <dbReference type="Proteomes" id="UP000198866"/>
    </source>
</evidence>
<dbReference type="InterPro" id="IPR006120">
    <property type="entry name" value="Resolvase_HTH_dom"/>
</dbReference>
<protein>
    <submittedName>
        <fullName evidence="2">Putative DNA-invertase from lambdoid prophage Rac</fullName>
    </submittedName>
</protein>
<keyword evidence="3" id="KW-1185">Reference proteome</keyword>
<dbReference type="SUPFAM" id="SSF46689">
    <property type="entry name" value="Homeodomain-like"/>
    <property type="match status" value="1"/>
</dbReference>
<dbReference type="Proteomes" id="UP000198866">
    <property type="component" value="Unassembled WGS sequence"/>
</dbReference>
<dbReference type="GO" id="GO:0003677">
    <property type="term" value="F:DNA binding"/>
    <property type="evidence" value="ECO:0007669"/>
    <property type="project" value="InterPro"/>
</dbReference>
<name>A0A1H6TR22_9BURK</name>
<dbReference type="AlphaFoldDB" id="A0A1H6TR22"/>
<proteinExistence type="predicted"/>
<organism evidence="2 3">
    <name type="scientific">Paraburkholderia diazotrophica</name>
    <dbReference type="NCBI Taxonomy" id="667676"/>
    <lineage>
        <taxon>Bacteria</taxon>
        <taxon>Pseudomonadati</taxon>
        <taxon>Pseudomonadota</taxon>
        <taxon>Betaproteobacteria</taxon>
        <taxon>Burkholderiales</taxon>
        <taxon>Burkholderiaceae</taxon>
        <taxon>Paraburkholderia</taxon>
    </lineage>
</organism>
<accession>A0A1H6TR22</accession>
<dbReference type="EMBL" id="FNYE01000004">
    <property type="protein sequence ID" value="SEI81706.1"/>
    <property type="molecule type" value="Genomic_DNA"/>
</dbReference>
<dbReference type="GO" id="GO:0000150">
    <property type="term" value="F:DNA strand exchange activity"/>
    <property type="evidence" value="ECO:0007669"/>
    <property type="project" value="InterPro"/>
</dbReference>
<dbReference type="Pfam" id="PF02796">
    <property type="entry name" value="HTH_7"/>
    <property type="match status" value="1"/>
</dbReference>